<organism evidence="2 3">
    <name type="scientific">Quillaja saponaria</name>
    <name type="common">Soap bark tree</name>
    <dbReference type="NCBI Taxonomy" id="32244"/>
    <lineage>
        <taxon>Eukaryota</taxon>
        <taxon>Viridiplantae</taxon>
        <taxon>Streptophyta</taxon>
        <taxon>Embryophyta</taxon>
        <taxon>Tracheophyta</taxon>
        <taxon>Spermatophyta</taxon>
        <taxon>Magnoliopsida</taxon>
        <taxon>eudicotyledons</taxon>
        <taxon>Gunneridae</taxon>
        <taxon>Pentapetalae</taxon>
        <taxon>rosids</taxon>
        <taxon>fabids</taxon>
        <taxon>Fabales</taxon>
        <taxon>Quillajaceae</taxon>
        <taxon>Quillaja</taxon>
    </lineage>
</organism>
<reference evidence="2" key="1">
    <citation type="journal article" date="2023" name="Science">
        <title>Elucidation of the pathway for biosynthesis of saponin adjuvants from the soapbark tree.</title>
        <authorList>
            <person name="Reed J."/>
            <person name="Orme A."/>
            <person name="El-Demerdash A."/>
            <person name="Owen C."/>
            <person name="Martin L.B.B."/>
            <person name="Misra R.C."/>
            <person name="Kikuchi S."/>
            <person name="Rejzek M."/>
            <person name="Martin A.C."/>
            <person name="Harkess A."/>
            <person name="Leebens-Mack J."/>
            <person name="Louveau T."/>
            <person name="Stephenson M.J."/>
            <person name="Osbourn A."/>
        </authorList>
    </citation>
    <scope>NUCLEOTIDE SEQUENCE</scope>
    <source>
        <strain evidence="2">S10</strain>
    </source>
</reference>
<proteinExistence type="predicted"/>
<dbReference type="Proteomes" id="UP001163823">
    <property type="component" value="Chromosome 13"/>
</dbReference>
<evidence type="ECO:0000313" key="2">
    <source>
        <dbReference type="EMBL" id="KAJ7946911.1"/>
    </source>
</evidence>
<dbReference type="EMBL" id="JARAOO010000013">
    <property type="protein sequence ID" value="KAJ7946911.1"/>
    <property type="molecule type" value="Genomic_DNA"/>
</dbReference>
<comment type="caution">
    <text evidence="2">The sequence shown here is derived from an EMBL/GenBank/DDBJ whole genome shotgun (WGS) entry which is preliminary data.</text>
</comment>
<sequence length="303" mass="33709">MSSEGDSPSAPPFDTSDGHPADGTIVPVGEEPKYRLENGKILLPSLAYHLSTSSSSKNIESGSFEDEDEATALVCFSLEQDEDEEFDNDVAIFWPQTNITAVNVIENVISDQKLEVTRRRYFELVGAKIYKVGPYGDRPHHSRPNTFCFYEEYLKAGVRYHFHPFIVKVLNAIHMGLTQEQEAAEVRAATTRRLEALRERAEKASTSKGKMLVKESGRAPKRSKPSLASQKDMAGVSSIPRAQEESRTETRKGVLPLSTIHADDSERTPPRPKSGRSHKWARAEPSPREQIGPNDFSLAKVLA</sequence>
<evidence type="ECO:0000313" key="3">
    <source>
        <dbReference type="Proteomes" id="UP001163823"/>
    </source>
</evidence>
<accession>A0AAD7KW44</accession>
<name>A0AAD7KW44_QUISA</name>
<gene>
    <name evidence="2" type="ORF">O6P43_031778</name>
</gene>
<dbReference type="KEGG" id="qsa:O6P43_031778"/>
<protein>
    <submittedName>
        <fullName evidence="2">Uncharacterized protein</fullName>
    </submittedName>
</protein>
<feature type="region of interest" description="Disordered" evidence="1">
    <location>
        <begin position="1"/>
        <end position="27"/>
    </location>
</feature>
<evidence type="ECO:0000256" key="1">
    <source>
        <dbReference type="SAM" id="MobiDB-lite"/>
    </source>
</evidence>
<keyword evidence="3" id="KW-1185">Reference proteome</keyword>
<feature type="region of interest" description="Disordered" evidence="1">
    <location>
        <begin position="199"/>
        <end position="303"/>
    </location>
</feature>
<dbReference type="AlphaFoldDB" id="A0AAD7KW44"/>
<feature type="compositionally biased region" description="Basic and acidic residues" evidence="1">
    <location>
        <begin position="242"/>
        <end position="252"/>
    </location>
</feature>